<dbReference type="Proteomes" id="UP000053257">
    <property type="component" value="Unassembled WGS sequence"/>
</dbReference>
<accession>A0A0C3NW06</accession>
<keyword evidence="2" id="KW-1185">Reference proteome</keyword>
<reference evidence="1 2" key="1">
    <citation type="journal article" date="2014" name="PLoS Genet.">
        <title>Analysis of the Phlebiopsis gigantea genome, transcriptome and secretome provides insight into its pioneer colonization strategies of wood.</title>
        <authorList>
            <person name="Hori C."/>
            <person name="Ishida T."/>
            <person name="Igarashi K."/>
            <person name="Samejima M."/>
            <person name="Suzuki H."/>
            <person name="Master E."/>
            <person name="Ferreira P."/>
            <person name="Ruiz-Duenas F.J."/>
            <person name="Held B."/>
            <person name="Canessa P."/>
            <person name="Larrondo L.F."/>
            <person name="Schmoll M."/>
            <person name="Druzhinina I.S."/>
            <person name="Kubicek C.P."/>
            <person name="Gaskell J.A."/>
            <person name="Kersten P."/>
            <person name="St John F."/>
            <person name="Glasner J."/>
            <person name="Sabat G."/>
            <person name="Splinter BonDurant S."/>
            <person name="Syed K."/>
            <person name="Yadav J."/>
            <person name="Mgbeahuruike A.C."/>
            <person name="Kovalchuk A."/>
            <person name="Asiegbu F.O."/>
            <person name="Lackner G."/>
            <person name="Hoffmeister D."/>
            <person name="Rencoret J."/>
            <person name="Gutierrez A."/>
            <person name="Sun H."/>
            <person name="Lindquist E."/>
            <person name="Barry K."/>
            <person name="Riley R."/>
            <person name="Grigoriev I.V."/>
            <person name="Henrissat B."/>
            <person name="Kues U."/>
            <person name="Berka R.M."/>
            <person name="Martinez A.T."/>
            <person name="Covert S.F."/>
            <person name="Blanchette R.A."/>
            <person name="Cullen D."/>
        </authorList>
    </citation>
    <scope>NUCLEOTIDE SEQUENCE [LARGE SCALE GENOMIC DNA]</scope>
    <source>
        <strain evidence="1 2">11061_1 CR5-6</strain>
    </source>
</reference>
<evidence type="ECO:0000313" key="1">
    <source>
        <dbReference type="EMBL" id="KIP09579.1"/>
    </source>
</evidence>
<gene>
    <name evidence="1" type="ORF">PHLGIDRAFT_311728</name>
</gene>
<name>A0A0C3NW06_PHLG1</name>
<organism evidence="1 2">
    <name type="scientific">Phlebiopsis gigantea (strain 11061_1 CR5-6)</name>
    <name type="common">White-rot fungus</name>
    <name type="synonym">Peniophora gigantea</name>
    <dbReference type="NCBI Taxonomy" id="745531"/>
    <lineage>
        <taxon>Eukaryota</taxon>
        <taxon>Fungi</taxon>
        <taxon>Dikarya</taxon>
        <taxon>Basidiomycota</taxon>
        <taxon>Agaricomycotina</taxon>
        <taxon>Agaricomycetes</taxon>
        <taxon>Polyporales</taxon>
        <taxon>Phanerochaetaceae</taxon>
        <taxon>Phlebiopsis</taxon>
    </lineage>
</organism>
<evidence type="ECO:0000313" key="2">
    <source>
        <dbReference type="Proteomes" id="UP000053257"/>
    </source>
</evidence>
<dbReference type="EMBL" id="KN840464">
    <property type="protein sequence ID" value="KIP09579.1"/>
    <property type="molecule type" value="Genomic_DNA"/>
</dbReference>
<dbReference type="HOGENOM" id="CLU_2307065_0_0_1"/>
<dbReference type="AlphaFoldDB" id="A0A0C3NW06"/>
<sequence length="100" mass="11147">MSCVSRSVRLPLGRQPCTCIQAIRRSADCDKYGWTHSGWLARQRMIECHGARSESSHVDHRSTAYGSGLSIRDRVGQNDAGLPRQALLLVSVWLFVSSVF</sequence>
<proteinExistence type="predicted"/>
<protein>
    <submittedName>
        <fullName evidence="1">Uncharacterized protein</fullName>
    </submittedName>
</protein>